<feature type="non-terminal residue" evidence="7">
    <location>
        <position position="1"/>
    </location>
</feature>
<evidence type="ECO:0000313" key="7">
    <source>
        <dbReference type="EMBL" id="CAF4414346.1"/>
    </source>
</evidence>
<dbReference type="Gene3D" id="3.40.50.2300">
    <property type="match status" value="2"/>
</dbReference>
<dbReference type="InterPro" id="IPR001828">
    <property type="entry name" value="ANF_lig-bd_rcpt"/>
</dbReference>
<evidence type="ECO:0000256" key="4">
    <source>
        <dbReference type="ARBA" id="ARBA00023136"/>
    </source>
</evidence>
<dbReference type="Pfam" id="PF01094">
    <property type="entry name" value="ANF_receptor"/>
    <property type="match status" value="1"/>
</dbReference>
<dbReference type="SUPFAM" id="SSF53822">
    <property type="entry name" value="Periplasmic binding protein-like I"/>
    <property type="match status" value="1"/>
</dbReference>
<feature type="non-terminal residue" evidence="7">
    <location>
        <position position="130"/>
    </location>
</feature>
<gene>
    <name evidence="7" type="ORF">OXD698_LOCUS52234</name>
</gene>
<organism evidence="7 8">
    <name type="scientific">Adineta steineri</name>
    <dbReference type="NCBI Taxonomy" id="433720"/>
    <lineage>
        <taxon>Eukaryota</taxon>
        <taxon>Metazoa</taxon>
        <taxon>Spiralia</taxon>
        <taxon>Gnathifera</taxon>
        <taxon>Rotifera</taxon>
        <taxon>Eurotatoria</taxon>
        <taxon>Bdelloidea</taxon>
        <taxon>Adinetida</taxon>
        <taxon>Adinetidae</taxon>
        <taxon>Adineta</taxon>
    </lineage>
</organism>
<evidence type="ECO:0000256" key="5">
    <source>
        <dbReference type="ARBA" id="ARBA00023180"/>
    </source>
</evidence>
<keyword evidence="3" id="KW-1133">Transmembrane helix</keyword>
<sequence>RESLRKVPYNEDPKLAFVINSILAVVHGLDKMHKQICNGTSGLCVEMARMNRSLLMHFLQSSRFTGITGEEVFFDENGDGPGRYDILNLQDNKNDTEHPLHYVQIGTWNTGKLSLNTSSIRFFADEGLLN</sequence>
<keyword evidence="2" id="KW-0812">Transmembrane</keyword>
<dbReference type="Proteomes" id="UP000663844">
    <property type="component" value="Unassembled WGS sequence"/>
</dbReference>
<reference evidence="7" key="1">
    <citation type="submission" date="2021-02" db="EMBL/GenBank/DDBJ databases">
        <authorList>
            <person name="Nowell W R."/>
        </authorList>
    </citation>
    <scope>NUCLEOTIDE SEQUENCE</scope>
</reference>
<name>A0A820Q7K2_9BILA</name>
<dbReference type="PANTHER" id="PTHR24060">
    <property type="entry name" value="METABOTROPIC GLUTAMATE RECEPTOR"/>
    <property type="match status" value="1"/>
</dbReference>
<dbReference type="EMBL" id="CAJOAZ010028057">
    <property type="protein sequence ID" value="CAF4414346.1"/>
    <property type="molecule type" value="Genomic_DNA"/>
</dbReference>
<comment type="subcellular location">
    <subcellularLocation>
        <location evidence="1">Membrane</location>
    </subcellularLocation>
</comment>
<dbReference type="InterPro" id="IPR028082">
    <property type="entry name" value="Peripla_BP_I"/>
</dbReference>
<dbReference type="AlphaFoldDB" id="A0A820Q7K2"/>
<evidence type="ECO:0000256" key="2">
    <source>
        <dbReference type="ARBA" id="ARBA00022692"/>
    </source>
</evidence>
<dbReference type="GO" id="GO:0016020">
    <property type="term" value="C:membrane"/>
    <property type="evidence" value="ECO:0007669"/>
    <property type="project" value="UniProtKB-SubCell"/>
</dbReference>
<comment type="caution">
    <text evidence="7">The sequence shown here is derived from an EMBL/GenBank/DDBJ whole genome shotgun (WGS) entry which is preliminary data.</text>
</comment>
<evidence type="ECO:0000313" key="8">
    <source>
        <dbReference type="Proteomes" id="UP000663844"/>
    </source>
</evidence>
<keyword evidence="4" id="KW-0472">Membrane</keyword>
<proteinExistence type="predicted"/>
<evidence type="ECO:0000256" key="3">
    <source>
        <dbReference type="ARBA" id="ARBA00022989"/>
    </source>
</evidence>
<accession>A0A820Q7K2</accession>
<keyword evidence="5" id="KW-0325">Glycoprotein</keyword>
<feature type="domain" description="Receptor ligand binding region" evidence="6">
    <location>
        <begin position="12"/>
        <end position="91"/>
    </location>
</feature>
<protein>
    <recommendedName>
        <fullName evidence="6">Receptor ligand binding region domain-containing protein</fullName>
    </recommendedName>
</protein>
<evidence type="ECO:0000256" key="1">
    <source>
        <dbReference type="ARBA" id="ARBA00004370"/>
    </source>
</evidence>
<dbReference type="InterPro" id="IPR050726">
    <property type="entry name" value="mGluR"/>
</dbReference>
<evidence type="ECO:0000259" key="6">
    <source>
        <dbReference type="Pfam" id="PF01094"/>
    </source>
</evidence>